<keyword evidence="1" id="KW-0472">Membrane</keyword>
<keyword evidence="1" id="KW-0812">Transmembrane</keyword>
<organism evidence="2 3">
    <name type="scientific">Maledivibacter halophilus</name>
    <dbReference type="NCBI Taxonomy" id="36842"/>
    <lineage>
        <taxon>Bacteria</taxon>
        <taxon>Bacillati</taxon>
        <taxon>Bacillota</taxon>
        <taxon>Clostridia</taxon>
        <taxon>Peptostreptococcales</taxon>
        <taxon>Caminicellaceae</taxon>
        <taxon>Maledivibacter</taxon>
    </lineage>
</organism>
<sequence length="230" mass="26335">MKRKAVKGFFFIGFILLVLFTYWGFKNKFIVINSSELSVKDFIPSKPMIKVFKNQSNSPSRIDFVDIVSENKVQIRSISSNNKKLKIKTLGKSFDISGNIKVYEKIDEYFRLIYMNLGIGPLSESYINEPQDMDLIFLKGPLKKGNKWNNELGNFEITAVNVKVKTSIGEFQAIEVKHEQGSESVKLYYAMGIGLVKIGSENKFTEISELDYNVKKIKSINDLTKLLLFE</sequence>
<keyword evidence="1" id="KW-1133">Transmembrane helix</keyword>
<accession>A0A1T5IIC2</accession>
<reference evidence="2 3" key="1">
    <citation type="submission" date="2017-02" db="EMBL/GenBank/DDBJ databases">
        <authorList>
            <person name="Peterson S.W."/>
        </authorList>
    </citation>
    <scope>NUCLEOTIDE SEQUENCE [LARGE SCALE GENOMIC DNA]</scope>
    <source>
        <strain evidence="2 3">M1</strain>
    </source>
</reference>
<name>A0A1T5IIC2_9FIRM</name>
<dbReference type="STRING" id="36842.SAMN02194393_00416"/>
<dbReference type="OrthoDB" id="1683231at2"/>
<proteinExistence type="predicted"/>
<protein>
    <submittedName>
        <fullName evidence="2">Uncharacterized protein</fullName>
    </submittedName>
</protein>
<evidence type="ECO:0000313" key="3">
    <source>
        <dbReference type="Proteomes" id="UP000190285"/>
    </source>
</evidence>
<evidence type="ECO:0000256" key="1">
    <source>
        <dbReference type="SAM" id="Phobius"/>
    </source>
</evidence>
<dbReference type="RefSeq" id="WP_079488972.1">
    <property type="nucleotide sequence ID" value="NZ_FUZT01000001.1"/>
</dbReference>
<feature type="transmembrane region" description="Helical" evidence="1">
    <location>
        <begin position="7"/>
        <end position="25"/>
    </location>
</feature>
<dbReference type="Proteomes" id="UP000190285">
    <property type="component" value="Unassembled WGS sequence"/>
</dbReference>
<gene>
    <name evidence="2" type="ORF">SAMN02194393_00416</name>
</gene>
<keyword evidence="3" id="KW-1185">Reference proteome</keyword>
<dbReference type="EMBL" id="FUZT01000001">
    <property type="protein sequence ID" value="SKC38921.1"/>
    <property type="molecule type" value="Genomic_DNA"/>
</dbReference>
<dbReference type="AlphaFoldDB" id="A0A1T5IIC2"/>
<evidence type="ECO:0000313" key="2">
    <source>
        <dbReference type="EMBL" id="SKC38921.1"/>
    </source>
</evidence>